<feature type="transmembrane region" description="Helical" evidence="1">
    <location>
        <begin position="104"/>
        <end position="125"/>
    </location>
</feature>
<reference evidence="2 3" key="1">
    <citation type="journal article" date="2014" name="J. Biotechnol.">
        <title>Complete genome sequence of the actinobacterium Amycolatopsis japonica MG417-CF17(T) (=DSM 44213T) producing (S,S)-N,N'-ethylenediaminedisuccinic acid.</title>
        <authorList>
            <person name="Stegmann E."/>
            <person name="Albersmeier A."/>
            <person name="Spohn M."/>
            <person name="Gert H."/>
            <person name="Weber T."/>
            <person name="Wohlleben W."/>
            <person name="Kalinowski J."/>
            <person name="Ruckert C."/>
        </authorList>
    </citation>
    <scope>NUCLEOTIDE SEQUENCE [LARGE SCALE GENOMIC DNA]</scope>
    <source>
        <strain evidence="3">MG417-CF17 (DSM 44213)</strain>
    </source>
</reference>
<feature type="transmembrane region" description="Helical" evidence="1">
    <location>
        <begin position="137"/>
        <end position="157"/>
    </location>
</feature>
<sequence>MPNPRTLLTGFGLLLGGYYVALDKVHQIWGDTEPPQITADFNAFALLFVLALAIERLVQPFSPILGPNTADAKNELRNARSTGTGIDVAKAETKLAEARSRTAIVTWGFATGLACLLAAGANITLLRAIIDPQGTQIAFWLDLLVTGLVVGAGTKPINDLWTRLQNKPADPA</sequence>
<evidence type="ECO:0000313" key="3">
    <source>
        <dbReference type="Proteomes" id="UP000028492"/>
    </source>
</evidence>
<dbReference type="AlphaFoldDB" id="A0A075V2F2"/>
<evidence type="ECO:0000313" key="2">
    <source>
        <dbReference type="EMBL" id="AIG78796.1"/>
    </source>
</evidence>
<keyword evidence="1" id="KW-1133">Transmembrane helix</keyword>
<keyword evidence="1" id="KW-0812">Transmembrane</keyword>
<proteinExistence type="predicted"/>
<gene>
    <name evidence="2" type="ORF">AJAP_29820</name>
</gene>
<evidence type="ECO:0000256" key="1">
    <source>
        <dbReference type="SAM" id="Phobius"/>
    </source>
</evidence>
<keyword evidence="1" id="KW-0472">Membrane</keyword>
<dbReference type="KEGG" id="aja:AJAP_29820"/>
<dbReference type="HOGENOM" id="CLU_1552072_0_0_11"/>
<dbReference type="Proteomes" id="UP000028492">
    <property type="component" value="Chromosome"/>
</dbReference>
<protein>
    <submittedName>
        <fullName evidence="2">Uncharacterized protein</fullName>
    </submittedName>
</protein>
<dbReference type="EMBL" id="CP008953">
    <property type="protein sequence ID" value="AIG78796.1"/>
    <property type="molecule type" value="Genomic_DNA"/>
</dbReference>
<name>A0A075V2F2_9PSEU</name>
<dbReference type="RefSeq" id="WP_038517325.1">
    <property type="nucleotide sequence ID" value="NZ_CP008953.1"/>
</dbReference>
<dbReference type="eggNOG" id="ENOG5031S8E">
    <property type="taxonomic scope" value="Bacteria"/>
</dbReference>
<keyword evidence="3" id="KW-1185">Reference proteome</keyword>
<organism evidence="2 3">
    <name type="scientific">Amycolatopsis japonica</name>
    <dbReference type="NCBI Taxonomy" id="208439"/>
    <lineage>
        <taxon>Bacteria</taxon>
        <taxon>Bacillati</taxon>
        <taxon>Actinomycetota</taxon>
        <taxon>Actinomycetes</taxon>
        <taxon>Pseudonocardiales</taxon>
        <taxon>Pseudonocardiaceae</taxon>
        <taxon>Amycolatopsis</taxon>
        <taxon>Amycolatopsis japonica group</taxon>
    </lineage>
</organism>
<accession>A0A075V2F2</accession>
<feature type="transmembrane region" description="Helical" evidence="1">
    <location>
        <begin position="41"/>
        <end position="58"/>
    </location>
</feature>